<dbReference type="InterPro" id="IPR021866">
    <property type="entry name" value="SpoIIAA-like"/>
</dbReference>
<gene>
    <name evidence="1" type="ORF">FS320_10615</name>
</gene>
<reference evidence="1 2" key="1">
    <citation type="journal article" date="2019" name="Syst. Appl. Microbiol.">
        <title>Microvirga tunisiensis sp. nov., a root nodule symbiotic bacterium isolated from Lupinus micranthus and L. luteus grown in Northern Tunisia.</title>
        <authorList>
            <person name="Msaddak A."/>
            <person name="Rejili M."/>
            <person name="Duran D."/>
            <person name="Mars M."/>
            <person name="Palacios J.M."/>
            <person name="Ruiz-Argueso T."/>
            <person name="Rey L."/>
            <person name="Imperial J."/>
        </authorList>
    </citation>
    <scope>NUCLEOTIDE SEQUENCE [LARGE SCALE GENOMIC DNA]</scope>
    <source>
        <strain evidence="1 2">Lmie10</strain>
    </source>
</reference>
<dbReference type="InterPro" id="IPR036513">
    <property type="entry name" value="STAS_dom_sf"/>
</dbReference>
<dbReference type="AlphaFoldDB" id="A0A5N7MHP1"/>
<name>A0A5N7MHP1_9HYPH</name>
<protein>
    <submittedName>
        <fullName evidence="1">STAS/SEC14 domain-containing protein</fullName>
    </submittedName>
</protein>
<evidence type="ECO:0000313" key="1">
    <source>
        <dbReference type="EMBL" id="MPR25674.1"/>
    </source>
</evidence>
<keyword evidence="2" id="KW-1185">Reference proteome</keyword>
<dbReference type="Gene3D" id="3.40.50.10600">
    <property type="entry name" value="SpoIIaa-like domains"/>
    <property type="match status" value="1"/>
</dbReference>
<dbReference type="Pfam" id="PF11964">
    <property type="entry name" value="SpoIIAA-like"/>
    <property type="match status" value="1"/>
</dbReference>
<dbReference type="OrthoDB" id="7619266at2"/>
<comment type="caution">
    <text evidence="1">The sequence shown here is derived from an EMBL/GenBank/DDBJ whole genome shotgun (WGS) entry which is preliminary data.</text>
</comment>
<dbReference type="SUPFAM" id="SSF52091">
    <property type="entry name" value="SpoIIaa-like"/>
    <property type="match status" value="1"/>
</dbReference>
<evidence type="ECO:0000313" key="2">
    <source>
        <dbReference type="Proteomes" id="UP000403266"/>
    </source>
</evidence>
<dbReference type="EMBL" id="VOSK01000029">
    <property type="protein sequence ID" value="MPR25674.1"/>
    <property type="molecule type" value="Genomic_DNA"/>
</dbReference>
<sequence>MLEVLPGAEHVVSMRVSGRIEKEDVERCIAAVEEALARQDRIALYAEVAMSGMTPGAFARDLGYGLRHLSELRRFARMAV</sequence>
<accession>A0A5N7MHP1</accession>
<dbReference type="Proteomes" id="UP000403266">
    <property type="component" value="Unassembled WGS sequence"/>
</dbReference>
<dbReference type="InterPro" id="IPR038396">
    <property type="entry name" value="SpoIIAA-like_sf"/>
</dbReference>
<organism evidence="1 2">
    <name type="scientific">Microvirga tunisiensis</name>
    <dbReference type="NCBI Taxonomy" id="2108360"/>
    <lineage>
        <taxon>Bacteria</taxon>
        <taxon>Pseudomonadati</taxon>
        <taxon>Pseudomonadota</taxon>
        <taxon>Alphaproteobacteria</taxon>
        <taxon>Hyphomicrobiales</taxon>
        <taxon>Methylobacteriaceae</taxon>
        <taxon>Microvirga</taxon>
    </lineage>
</organism>
<proteinExistence type="predicted"/>